<accession>A0A2I6PIE3</accession>
<organism evidence="2 3">
    <name type="scientific">Escherichia phage HK022</name>
    <dbReference type="NCBI Taxonomy" id="2681618"/>
    <lineage>
        <taxon>Viruses</taxon>
        <taxon>Duplodnaviria</taxon>
        <taxon>Heunggongvirae</taxon>
        <taxon>Uroviricota</taxon>
        <taxon>Caudoviricetes</taxon>
        <taxon>Hendrixvirinae</taxon>
        <taxon>Shamshuipovirus</taxon>
        <taxon>Escherichia phage HK022</taxon>
    </lineage>
</organism>
<evidence type="ECO:0000256" key="1">
    <source>
        <dbReference type="SAM" id="Phobius"/>
    </source>
</evidence>
<evidence type="ECO:0000313" key="3">
    <source>
        <dbReference type="Proteomes" id="UP000009088"/>
    </source>
</evidence>
<name>A0A2I6PIE3_BPHK0</name>
<evidence type="ECO:0000313" key="2">
    <source>
        <dbReference type="EMBL" id="AUM59824.1"/>
    </source>
</evidence>
<reference evidence="2 3" key="1">
    <citation type="journal article" date="2000" name="J. Mol. Biol.">
        <title>Genomic sequences of bacteriophages HK97 and HK022: pervasive genetic mosaicism in the lambdoid bacteriophages.</title>
        <authorList>
            <person name="Juhala R.J."/>
            <person name="Ford M.E."/>
            <person name="Duda R.L."/>
            <person name="Youlton A."/>
            <person name="Hatfull G.F."/>
            <person name="Hendrix R.W."/>
        </authorList>
    </citation>
    <scope>NUCLEOTIDE SEQUENCE</scope>
</reference>
<keyword evidence="1" id="KW-0472">Membrane</keyword>
<keyword evidence="3" id="KW-1185">Reference proteome</keyword>
<keyword evidence="1" id="KW-1133">Transmembrane helix</keyword>
<feature type="transmembrane region" description="Helical" evidence="1">
    <location>
        <begin position="6"/>
        <end position="27"/>
    </location>
</feature>
<protein>
    <submittedName>
        <fullName evidence="2">Uncharacterized protein</fullName>
    </submittedName>
</protein>
<proteinExistence type="predicted"/>
<dbReference type="Proteomes" id="UP000009088">
    <property type="component" value="Segment"/>
</dbReference>
<keyword evidence="1" id="KW-0812">Transmembrane</keyword>
<sequence length="34" mass="3922">MTIYITELIAGLSLLMVLTVYIIKYILYANKKTN</sequence>
<gene>
    <name evidence="2" type="ORF">HK022_56</name>
</gene>
<dbReference type="EMBL" id="AF069308">
    <property type="protein sequence ID" value="AUM59824.1"/>
    <property type="molecule type" value="Genomic_DNA"/>
</dbReference>